<gene>
    <name evidence="1" type="ORF">Vadar_010676</name>
</gene>
<sequence length="115" mass="12718">MRRYVVAEEILNHRRVDIYITDLKKAGLLQQQQQQTTPSTSSSSLSKAGTGSSPLRRSTTGFGSGGKKAVAVENLLWCSLEELYEGSKRTMVISRIVPDDSGILKTRKRSSVMRS</sequence>
<organism evidence="1 2">
    <name type="scientific">Vaccinium darrowii</name>
    <dbReference type="NCBI Taxonomy" id="229202"/>
    <lineage>
        <taxon>Eukaryota</taxon>
        <taxon>Viridiplantae</taxon>
        <taxon>Streptophyta</taxon>
        <taxon>Embryophyta</taxon>
        <taxon>Tracheophyta</taxon>
        <taxon>Spermatophyta</taxon>
        <taxon>Magnoliopsida</taxon>
        <taxon>eudicotyledons</taxon>
        <taxon>Gunneridae</taxon>
        <taxon>Pentapetalae</taxon>
        <taxon>asterids</taxon>
        <taxon>Ericales</taxon>
        <taxon>Ericaceae</taxon>
        <taxon>Vaccinioideae</taxon>
        <taxon>Vaccinieae</taxon>
        <taxon>Vaccinium</taxon>
    </lineage>
</organism>
<keyword evidence="2" id="KW-1185">Reference proteome</keyword>
<evidence type="ECO:0000313" key="2">
    <source>
        <dbReference type="Proteomes" id="UP000828048"/>
    </source>
</evidence>
<name>A0ACB7ZJH5_9ERIC</name>
<proteinExistence type="predicted"/>
<comment type="caution">
    <text evidence="1">The sequence shown here is derived from an EMBL/GenBank/DDBJ whole genome shotgun (WGS) entry which is preliminary data.</text>
</comment>
<protein>
    <submittedName>
        <fullName evidence="1">Uncharacterized protein</fullName>
    </submittedName>
</protein>
<dbReference type="Proteomes" id="UP000828048">
    <property type="component" value="Chromosome 9"/>
</dbReference>
<dbReference type="EMBL" id="CM037159">
    <property type="protein sequence ID" value="KAH7865746.1"/>
    <property type="molecule type" value="Genomic_DNA"/>
</dbReference>
<accession>A0ACB7ZJH5</accession>
<reference evidence="1 2" key="1">
    <citation type="journal article" date="2021" name="Hortic Res">
        <title>High-quality reference genome and annotation aids understanding of berry development for evergreen blueberry (Vaccinium darrowii).</title>
        <authorList>
            <person name="Yu J."/>
            <person name="Hulse-Kemp A.M."/>
            <person name="Babiker E."/>
            <person name="Staton M."/>
        </authorList>
    </citation>
    <scope>NUCLEOTIDE SEQUENCE [LARGE SCALE GENOMIC DNA]</scope>
    <source>
        <strain evidence="2">cv. NJ 8807/NJ 8810</strain>
        <tissue evidence="1">Young leaf</tissue>
    </source>
</reference>
<evidence type="ECO:0000313" key="1">
    <source>
        <dbReference type="EMBL" id="KAH7865746.1"/>
    </source>
</evidence>